<protein>
    <submittedName>
        <fullName evidence="2">Uncharacterized protein</fullName>
    </submittedName>
</protein>
<gene>
    <name evidence="2" type="ORF">MAIC_03900</name>
</gene>
<feature type="compositionally biased region" description="Basic and acidic residues" evidence="1">
    <location>
        <begin position="12"/>
        <end position="24"/>
    </location>
</feature>
<accession>A0AAD1HHS3</accession>
<dbReference type="AlphaFoldDB" id="A0AAD1HHS3"/>
<dbReference type="KEGG" id="maic:MAIC_03900"/>
<feature type="compositionally biased region" description="Acidic residues" evidence="1">
    <location>
        <begin position="1"/>
        <end position="11"/>
    </location>
</feature>
<feature type="compositionally biased region" description="Gly residues" evidence="1">
    <location>
        <begin position="25"/>
        <end position="37"/>
    </location>
</feature>
<dbReference type="EMBL" id="AP022561">
    <property type="protein sequence ID" value="BBX05587.1"/>
    <property type="molecule type" value="Genomic_DNA"/>
</dbReference>
<evidence type="ECO:0000256" key="1">
    <source>
        <dbReference type="SAM" id="MobiDB-lite"/>
    </source>
</evidence>
<sequence>MTDRTSDEEDHADYTDDHQDEPRGGRPGPADKGGQGGMSTREVAPDVAASPDQEPPD</sequence>
<dbReference type="RefSeq" id="WP_170310573.1">
    <property type="nucleotide sequence ID" value="NZ_AP022561.1"/>
</dbReference>
<evidence type="ECO:0000313" key="3">
    <source>
        <dbReference type="Proteomes" id="UP000467327"/>
    </source>
</evidence>
<proteinExistence type="predicted"/>
<name>A0AAD1HHS3_9MYCO</name>
<dbReference type="Proteomes" id="UP000467327">
    <property type="component" value="Chromosome"/>
</dbReference>
<organism evidence="2 3">
    <name type="scientific">Mycolicibacterium aichiense</name>
    <dbReference type="NCBI Taxonomy" id="1799"/>
    <lineage>
        <taxon>Bacteria</taxon>
        <taxon>Bacillati</taxon>
        <taxon>Actinomycetota</taxon>
        <taxon>Actinomycetes</taxon>
        <taxon>Mycobacteriales</taxon>
        <taxon>Mycobacteriaceae</taxon>
        <taxon>Mycolicibacterium</taxon>
    </lineage>
</organism>
<keyword evidence="3" id="KW-1185">Reference proteome</keyword>
<feature type="region of interest" description="Disordered" evidence="1">
    <location>
        <begin position="1"/>
        <end position="57"/>
    </location>
</feature>
<reference evidence="2 3" key="1">
    <citation type="journal article" date="2019" name="Emerg. Microbes Infect.">
        <title>Comprehensive subspecies identification of 175 nontuberculous mycobacteria species based on 7547 genomic profiles.</title>
        <authorList>
            <person name="Matsumoto Y."/>
            <person name="Kinjo T."/>
            <person name="Motooka D."/>
            <person name="Nabeya D."/>
            <person name="Jung N."/>
            <person name="Uechi K."/>
            <person name="Horii T."/>
            <person name="Iida T."/>
            <person name="Fujita J."/>
            <person name="Nakamura S."/>
        </authorList>
    </citation>
    <scope>NUCLEOTIDE SEQUENCE [LARGE SCALE GENOMIC DNA]</scope>
    <source>
        <strain evidence="2 3">JCM 6376</strain>
    </source>
</reference>
<evidence type="ECO:0000313" key="2">
    <source>
        <dbReference type="EMBL" id="BBX05587.1"/>
    </source>
</evidence>